<reference evidence="6 7" key="1">
    <citation type="submission" date="2015-04" db="EMBL/GenBank/DDBJ databases">
        <authorList>
            <person name="Heijne W.H."/>
            <person name="Fedorova N.D."/>
            <person name="Nierman W.C."/>
            <person name="Vollebregt A.W."/>
            <person name="Zhao Z."/>
            <person name="Wu L."/>
            <person name="Kumar M."/>
            <person name="Stam H."/>
            <person name="van den Berg M.A."/>
            <person name="Pel H.J."/>
        </authorList>
    </citation>
    <scope>NUCLEOTIDE SEQUENCE [LARGE SCALE GENOMIC DNA]</scope>
    <source>
        <strain evidence="6 7">CBS 393.64</strain>
    </source>
</reference>
<keyword evidence="2" id="KW-0808">Transferase</keyword>
<name>A0A0F4YWA7_RASE3</name>
<feature type="domain" description="Gamma-glutamylcyclotransferase AIG2-like" evidence="5">
    <location>
        <begin position="81"/>
        <end position="193"/>
    </location>
</feature>
<keyword evidence="7" id="KW-1185">Reference proteome</keyword>
<evidence type="ECO:0000256" key="3">
    <source>
        <dbReference type="ARBA" id="ARBA00030602"/>
    </source>
</evidence>
<feature type="compositionally biased region" description="Basic and acidic residues" evidence="4">
    <location>
        <begin position="9"/>
        <end position="22"/>
    </location>
</feature>
<protein>
    <recommendedName>
        <fullName evidence="3">Putative gamma-glutamylcyclotransferase</fullName>
    </recommendedName>
</protein>
<dbReference type="AlphaFoldDB" id="A0A0F4YWA7"/>
<dbReference type="PANTHER" id="PTHR31544">
    <property type="entry name" value="AIG2-LIKE PROTEIN D"/>
    <property type="match status" value="1"/>
</dbReference>
<dbReference type="SUPFAM" id="SSF110857">
    <property type="entry name" value="Gamma-glutamyl cyclotransferase-like"/>
    <property type="match status" value="1"/>
</dbReference>
<dbReference type="OrthoDB" id="3262926at2759"/>
<dbReference type="GO" id="GO:0016740">
    <property type="term" value="F:transferase activity"/>
    <property type="evidence" value="ECO:0007669"/>
    <property type="project" value="UniProtKB-KW"/>
</dbReference>
<dbReference type="Proteomes" id="UP000053958">
    <property type="component" value="Unassembled WGS sequence"/>
</dbReference>
<dbReference type="EMBL" id="LASV01000135">
    <property type="protein sequence ID" value="KKA22587.1"/>
    <property type="molecule type" value="Genomic_DNA"/>
</dbReference>
<dbReference type="Gene3D" id="3.10.490.10">
    <property type="entry name" value="Gamma-glutamyl cyclotransferase-like"/>
    <property type="match status" value="1"/>
</dbReference>
<sequence length="214" mass="24342">MNPEVANEIENRQQEPTPERKPYIPLPPPAPPSPSYYEELRRRFPPPPPLPPDAGRLPGDPADRANHDPAQEKPPFKPCHLFFYGSLMDPEVLQSVLGLPELPVLQKGWVTGFTIKMWGIYPALIPKDGDTKVMGAVWKVDEPSQFLRLMEYETEAYKWCPCTVHLCDGGVLPESRTFIWAGDPASKDLEDGSFDLERYQKYFKPSVVRKHTTE</sequence>
<comment type="similarity">
    <text evidence="1">Belongs to the gamma-glutamylcyclotransferase family.</text>
</comment>
<dbReference type="CDD" id="cd06661">
    <property type="entry name" value="GGCT_like"/>
    <property type="match status" value="1"/>
</dbReference>
<feature type="compositionally biased region" description="Pro residues" evidence="4">
    <location>
        <begin position="24"/>
        <end position="34"/>
    </location>
</feature>
<evidence type="ECO:0000313" key="7">
    <source>
        <dbReference type="Proteomes" id="UP000053958"/>
    </source>
</evidence>
<organism evidence="6 7">
    <name type="scientific">Rasamsonia emersonii (strain ATCC 16479 / CBS 393.64 / IMI 116815)</name>
    <dbReference type="NCBI Taxonomy" id="1408163"/>
    <lineage>
        <taxon>Eukaryota</taxon>
        <taxon>Fungi</taxon>
        <taxon>Dikarya</taxon>
        <taxon>Ascomycota</taxon>
        <taxon>Pezizomycotina</taxon>
        <taxon>Eurotiomycetes</taxon>
        <taxon>Eurotiomycetidae</taxon>
        <taxon>Eurotiales</taxon>
        <taxon>Trichocomaceae</taxon>
        <taxon>Rasamsonia</taxon>
    </lineage>
</organism>
<dbReference type="InterPro" id="IPR013024">
    <property type="entry name" value="GGCT-like"/>
</dbReference>
<dbReference type="InterPro" id="IPR009288">
    <property type="entry name" value="AIG2-like_dom"/>
</dbReference>
<dbReference type="InterPro" id="IPR036568">
    <property type="entry name" value="GGCT-like_sf"/>
</dbReference>
<proteinExistence type="inferred from homology"/>
<evidence type="ECO:0000259" key="5">
    <source>
        <dbReference type="Pfam" id="PF06094"/>
    </source>
</evidence>
<dbReference type="PANTHER" id="PTHR31544:SF4">
    <property type="entry name" value="GAMMA-GLUTAMYLCYCLOTRANSFERASE-RELATED"/>
    <property type="match status" value="1"/>
</dbReference>
<evidence type="ECO:0000256" key="2">
    <source>
        <dbReference type="ARBA" id="ARBA00022679"/>
    </source>
</evidence>
<accession>A0A0F4YWA7</accession>
<dbReference type="RefSeq" id="XP_013329199.1">
    <property type="nucleotide sequence ID" value="XM_013473745.1"/>
</dbReference>
<feature type="compositionally biased region" description="Basic and acidic residues" evidence="4">
    <location>
        <begin position="61"/>
        <end position="74"/>
    </location>
</feature>
<gene>
    <name evidence="6" type="ORF">T310_3378</name>
</gene>
<evidence type="ECO:0000313" key="6">
    <source>
        <dbReference type="EMBL" id="KKA22587.1"/>
    </source>
</evidence>
<feature type="region of interest" description="Disordered" evidence="4">
    <location>
        <begin position="1"/>
        <end position="74"/>
    </location>
</feature>
<evidence type="ECO:0000256" key="1">
    <source>
        <dbReference type="ARBA" id="ARBA00008861"/>
    </source>
</evidence>
<dbReference type="InterPro" id="IPR045038">
    <property type="entry name" value="AIG2-like"/>
</dbReference>
<evidence type="ECO:0000256" key="4">
    <source>
        <dbReference type="SAM" id="MobiDB-lite"/>
    </source>
</evidence>
<comment type="caution">
    <text evidence="6">The sequence shown here is derived from an EMBL/GenBank/DDBJ whole genome shotgun (WGS) entry which is preliminary data.</text>
</comment>
<dbReference type="GeneID" id="25315728"/>
<dbReference type="Pfam" id="PF06094">
    <property type="entry name" value="GGACT"/>
    <property type="match status" value="1"/>
</dbReference>